<dbReference type="PANTHER" id="PTHR47685">
    <property type="entry name" value="MAGNESIUM TRANSPORT PROTEIN CORA"/>
    <property type="match status" value="1"/>
</dbReference>
<gene>
    <name evidence="1" type="ORF">P154DRAFT_452242</name>
</gene>
<sequence>MTKIIRAVTDGSEEGVKLRPRKGHRNLDLIEGYIPKSAKKPLHCRRTLDQYSYYMLETTDRRDEDQVVFRWAKERSQAPILMVDQLWLWVLPDVGTVITSLPNTHRPSESFDIRKLLSAEILRNKERDAIQSPDDLVGIVLSLCLNIMTRVGPSGVKLHQCFQSSINTIVSDL</sequence>
<dbReference type="AlphaFoldDB" id="A0A6A5VTK4"/>
<evidence type="ECO:0000313" key="2">
    <source>
        <dbReference type="Proteomes" id="UP000799779"/>
    </source>
</evidence>
<name>A0A6A5VTK4_9PLEO</name>
<reference evidence="1" key="1">
    <citation type="journal article" date="2020" name="Stud. Mycol.">
        <title>101 Dothideomycetes genomes: a test case for predicting lifestyles and emergence of pathogens.</title>
        <authorList>
            <person name="Haridas S."/>
            <person name="Albert R."/>
            <person name="Binder M."/>
            <person name="Bloem J."/>
            <person name="Labutti K."/>
            <person name="Salamov A."/>
            <person name="Andreopoulos B."/>
            <person name="Baker S."/>
            <person name="Barry K."/>
            <person name="Bills G."/>
            <person name="Bluhm B."/>
            <person name="Cannon C."/>
            <person name="Castanera R."/>
            <person name="Culley D."/>
            <person name="Daum C."/>
            <person name="Ezra D."/>
            <person name="Gonzalez J."/>
            <person name="Henrissat B."/>
            <person name="Kuo A."/>
            <person name="Liang C."/>
            <person name="Lipzen A."/>
            <person name="Lutzoni F."/>
            <person name="Magnuson J."/>
            <person name="Mondo S."/>
            <person name="Nolan M."/>
            <person name="Ohm R."/>
            <person name="Pangilinan J."/>
            <person name="Park H.-J."/>
            <person name="Ramirez L."/>
            <person name="Alfaro M."/>
            <person name="Sun H."/>
            <person name="Tritt A."/>
            <person name="Yoshinaga Y."/>
            <person name="Zwiers L.-H."/>
            <person name="Turgeon B."/>
            <person name="Goodwin S."/>
            <person name="Spatafora J."/>
            <person name="Crous P."/>
            <person name="Grigoriev I."/>
        </authorList>
    </citation>
    <scope>NUCLEOTIDE SEQUENCE</scope>
    <source>
        <strain evidence="1">CBS 123094</strain>
    </source>
</reference>
<proteinExistence type="predicted"/>
<accession>A0A6A5VTK4</accession>
<dbReference type="Proteomes" id="UP000799779">
    <property type="component" value="Unassembled WGS sequence"/>
</dbReference>
<protein>
    <submittedName>
        <fullName evidence="1">Uncharacterized protein</fullName>
    </submittedName>
</protein>
<organism evidence="1 2">
    <name type="scientific">Amniculicola lignicola CBS 123094</name>
    <dbReference type="NCBI Taxonomy" id="1392246"/>
    <lineage>
        <taxon>Eukaryota</taxon>
        <taxon>Fungi</taxon>
        <taxon>Dikarya</taxon>
        <taxon>Ascomycota</taxon>
        <taxon>Pezizomycotina</taxon>
        <taxon>Dothideomycetes</taxon>
        <taxon>Pleosporomycetidae</taxon>
        <taxon>Pleosporales</taxon>
        <taxon>Amniculicolaceae</taxon>
        <taxon>Amniculicola</taxon>
    </lineage>
</organism>
<dbReference type="OrthoDB" id="341259at2759"/>
<evidence type="ECO:0000313" key="1">
    <source>
        <dbReference type="EMBL" id="KAF1992710.1"/>
    </source>
</evidence>
<keyword evidence="2" id="KW-1185">Reference proteome</keyword>
<dbReference type="InterPro" id="IPR050829">
    <property type="entry name" value="CorA_MIT"/>
</dbReference>
<dbReference type="EMBL" id="ML977838">
    <property type="protein sequence ID" value="KAF1992710.1"/>
    <property type="molecule type" value="Genomic_DNA"/>
</dbReference>
<dbReference type="PANTHER" id="PTHR47685:SF1">
    <property type="entry name" value="MAGNESIUM TRANSPORT PROTEIN CORA"/>
    <property type="match status" value="1"/>
</dbReference>